<dbReference type="InterPro" id="IPR036388">
    <property type="entry name" value="WH-like_DNA-bd_sf"/>
</dbReference>
<dbReference type="InterPro" id="IPR016032">
    <property type="entry name" value="Sig_transdc_resp-reg_C-effctor"/>
</dbReference>
<dbReference type="InterPro" id="IPR000792">
    <property type="entry name" value="Tscrpt_reg_LuxR_C"/>
</dbReference>
<dbReference type="SMART" id="SM00448">
    <property type="entry name" value="REC"/>
    <property type="match status" value="1"/>
</dbReference>
<dbReference type="SUPFAM" id="SSF46894">
    <property type="entry name" value="C-terminal effector domain of the bipartite response regulators"/>
    <property type="match status" value="1"/>
</dbReference>
<dbReference type="InterPro" id="IPR011006">
    <property type="entry name" value="CheY-like_superfamily"/>
</dbReference>
<dbReference type="GO" id="GO:0006355">
    <property type="term" value="P:regulation of DNA-templated transcription"/>
    <property type="evidence" value="ECO:0007669"/>
    <property type="project" value="InterPro"/>
</dbReference>
<evidence type="ECO:0000313" key="4">
    <source>
        <dbReference type="EMBL" id="VAX25910.1"/>
    </source>
</evidence>
<dbReference type="SUPFAM" id="SSF52172">
    <property type="entry name" value="CheY-like"/>
    <property type="match status" value="1"/>
</dbReference>
<organism evidence="4">
    <name type="scientific">hydrothermal vent metagenome</name>
    <dbReference type="NCBI Taxonomy" id="652676"/>
    <lineage>
        <taxon>unclassified sequences</taxon>
        <taxon>metagenomes</taxon>
        <taxon>ecological metagenomes</taxon>
    </lineage>
</organism>
<feature type="domain" description="Response regulatory" evidence="3">
    <location>
        <begin position="12"/>
        <end position="126"/>
    </location>
</feature>
<dbReference type="PANTHER" id="PTHR44591:SF3">
    <property type="entry name" value="RESPONSE REGULATORY DOMAIN-CONTAINING PROTEIN"/>
    <property type="match status" value="1"/>
</dbReference>
<keyword evidence="2" id="KW-0238">DNA-binding</keyword>
<dbReference type="InterPro" id="IPR050595">
    <property type="entry name" value="Bact_response_regulator"/>
</dbReference>
<evidence type="ECO:0000256" key="2">
    <source>
        <dbReference type="ARBA" id="ARBA00023125"/>
    </source>
</evidence>
<dbReference type="PROSITE" id="PS50110">
    <property type="entry name" value="RESPONSE_REGULATORY"/>
    <property type="match status" value="1"/>
</dbReference>
<gene>
    <name evidence="4" type="ORF">MNBD_NITROSPINAE02-437</name>
</gene>
<dbReference type="Gene3D" id="1.10.10.10">
    <property type="entry name" value="Winged helix-like DNA-binding domain superfamily/Winged helix DNA-binding domain"/>
    <property type="match status" value="1"/>
</dbReference>
<evidence type="ECO:0000259" key="3">
    <source>
        <dbReference type="PROSITE" id="PS50110"/>
    </source>
</evidence>
<evidence type="ECO:0000256" key="1">
    <source>
        <dbReference type="ARBA" id="ARBA00022553"/>
    </source>
</evidence>
<keyword evidence="1" id="KW-0597">Phosphoprotein</keyword>
<sequence>MKIVRSDSKVTRILVVDDDELILCMYKDFFDEIGCEIYACSDGESALDIAEKFKPDIFIIDMRLPGISGLELMKKMRVTSPDAEYIVISGFGRLDDSIVSFREGAADFLTKPIQLDDMVRAYNNALKRTQARRMEAVSKKVVRKYVEGVMNSQGLEMDHLIESINEKINKMIHPQIDMIISNTKNKETIEDLTFLKKLLSAILPFSSTQFLSLYEKLTPVEIRLCNLICQWKSTQEISEALNMSVYTVYDHQKRIRMKLGLTGQGKSLGSYLRSRMNSNNK</sequence>
<dbReference type="InterPro" id="IPR001789">
    <property type="entry name" value="Sig_transdc_resp-reg_receiver"/>
</dbReference>
<dbReference type="PANTHER" id="PTHR44591">
    <property type="entry name" value="STRESS RESPONSE REGULATOR PROTEIN 1"/>
    <property type="match status" value="1"/>
</dbReference>
<reference evidence="4" key="1">
    <citation type="submission" date="2018-06" db="EMBL/GenBank/DDBJ databases">
        <authorList>
            <person name="Zhirakovskaya E."/>
        </authorList>
    </citation>
    <scope>NUCLEOTIDE SEQUENCE</scope>
</reference>
<dbReference type="GO" id="GO:0000160">
    <property type="term" value="P:phosphorelay signal transduction system"/>
    <property type="evidence" value="ECO:0007669"/>
    <property type="project" value="InterPro"/>
</dbReference>
<dbReference type="GO" id="GO:0003677">
    <property type="term" value="F:DNA binding"/>
    <property type="evidence" value="ECO:0007669"/>
    <property type="project" value="UniProtKB-KW"/>
</dbReference>
<proteinExistence type="predicted"/>
<protein>
    <recommendedName>
        <fullName evidence="3">Response regulatory domain-containing protein</fullName>
    </recommendedName>
</protein>
<dbReference type="Pfam" id="PF00072">
    <property type="entry name" value="Response_reg"/>
    <property type="match status" value="1"/>
</dbReference>
<name>A0A3B1CTC8_9ZZZZ</name>
<dbReference type="Pfam" id="PF00196">
    <property type="entry name" value="GerE"/>
    <property type="match status" value="1"/>
</dbReference>
<accession>A0A3B1CTC8</accession>
<dbReference type="AlphaFoldDB" id="A0A3B1CTC8"/>
<dbReference type="EMBL" id="UOGE01000112">
    <property type="protein sequence ID" value="VAX25910.1"/>
    <property type="molecule type" value="Genomic_DNA"/>
</dbReference>
<dbReference type="Gene3D" id="3.40.50.2300">
    <property type="match status" value="1"/>
</dbReference>